<keyword evidence="2" id="KW-1185">Reference proteome</keyword>
<comment type="caution">
    <text evidence="1">The sequence shown here is derived from an EMBL/GenBank/DDBJ whole genome shotgun (WGS) entry which is preliminary data.</text>
</comment>
<gene>
    <name evidence="1" type="ORF">ABVT43_19980</name>
</gene>
<evidence type="ECO:0000313" key="1">
    <source>
        <dbReference type="EMBL" id="MET1257420.1"/>
    </source>
</evidence>
<evidence type="ECO:0000313" key="2">
    <source>
        <dbReference type="Proteomes" id="UP001548189"/>
    </source>
</evidence>
<accession>A0ABV2BZR0</accession>
<dbReference type="EMBL" id="JBEVCJ010000064">
    <property type="protein sequence ID" value="MET1257420.1"/>
    <property type="molecule type" value="Genomic_DNA"/>
</dbReference>
<dbReference type="Proteomes" id="UP001548189">
    <property type="component" value="Unassembled WGS sequence"/>
</dbReference>
<proteinExistence type="predicted"/>
<organism evidence="1 2">
    <name type="scientific">Aliikangiella maris</name>
    <dbReference type="NCBI Taxonomy" id="3162458"/>
    <lineage>
        <taxon>Bacteria</taxon>
        <taxon>Pseudomonadati</taxon>
        <taxon>Pseudomonadota</taxon>
        <taxon>Gammaproteobacteria</taxon>
        <taxon>Oceanospirillales</taxon>
        <taxon>Pleioneaceae</taxon>
        <taxon>Aliikangiella</taxon>
    </lineage>
</organism>
<reference evidence="1 2" key="1">
    <citation type="submission" date="2024-06" db="EMBL/GenBank/DDBJ databases">
        <authorList>
            <person name="Li F."/>
        </authorList>
    </citation>
    <scope>NUCLEOTIDE SEQUENCE [LARGE SCALE GENOMIC DNA]</scope>
    <source>
        <strain evidence="1 2">GXAS 311</strain>
    </source>
</reference>
<sequence length="47" mass="5100">MIEFIQHLDSGTLKKQGGDLYVLIDKGSHTNAASRGAASLRPTDWPC</sequence>
<protein>
    <submittedName>
        <fullName evidence="1">Uncharacterized protein</fullName>
    </submittedName>
</protein>
<dbReference type="RefSeq" id="WP_353898004.1">
    <property type="nucleotide sequence ID" value="NZ_JBEVCJ010000064.1"/>
</dbReference>
<name>A0ABV2BZR0_9GAMM</name>